<organism evidence="2 3">
    <name type="scientific">Demequina litorisediminis</name>
    <dbReference type="NCBI Taxonomy" id="1849022"/>
    <lineage>
        <taxon>Bacteria</taxon>
        <taxon>Bacillati</taxon>
        <taxon>Actinomycetota</taxon>
        <taxon>Actinomycetes</taxon>
        <taxon>Micrococcales</taxon>
        <taxon>Demequinaceae</taxon>
        <taxon>Demequina</taxon>
    </lineage>
</organism>
<gene>
    <name evidence="2" type="ORF">GCM10025876_02890</name>
</gene>
<feature type="compositionally biased region" description="Basic and acidic residues" evidence="1">
    <location>
        <begin position="93"/>
        <end position="112"/>
    </location>
</feature>
<name>A0ABQ6I8M1_9MICO</name>
<feature type="region of interest" description="Disordered" evidence="1">
    <location>
        <begin position="86"/>
        <end position="112"/>
    </location>
</feature>
<dbReference type="Proteomes" id="UP001157125">
    <property type="component" value="Unassembled WGS sequence"/>
</dbReference>
<sequence length="124" mass="13886">MVRIGLRVIMLRTSARMVNDVRPNDSTEIPISIMSPCFALETKSISEMYLVTALRLPSLKNRVNGRFLVDPPQQRSAEQRAVSVEVLGTDPAARTEQEPFLRGTDRNGRGRVDLGVHESLRVRA</sequence>
<protein>
    <submittedName>
        <fullName evidence="2">Uncharacterized protein</fullName>
    </submittedName>
</protein>
<evidence type="ECO:0000313" key="2">
    <source>
        <dbReference type="EMBL" id="GMA34085.1"/>
    </source>
</evidence>
<proteinExistence type="predicted"/>
<evidence type="ECO:0000256" key="1">
    <source>
        <dbReference type="SAM" id="MobiDB-lite"/>
    </source>
</evidence>
<evidence type="ECO:0000313" key="3">
    <source>
        <dbReference type="Proteomes" id="UP001157125"/>
    </source>
</evidence>
<comment type="caution">
    <text evidence="2">The sequence shown here is derived from an EMBL/GenBank/DDBJ whole genome shotgun (WGS) entry which is preliminary data.</text>
</comment>
<dbReference type="EMBL" id="BSUN01000001">
    <property type="protein sequence ID" value="GMA34085.1"/>
    <property type="molecule type" value="Genomic_DNA"/>
</dbReference>
<reference evidence="3" key="1">
    <citation type="journal article" date="2019" name="Int. J. Syst. Evol. Microbiol.">
        <title>The Global Catalogue of Microorganisms (GCM) 10K type strain sequencing project: providing services to taxonomists for standard genome sequencing and annotation.</title>
        <authorList>
            <consortium name="The Broad Institute Genomics Platform"/>
            <consortium name="The Broad Institute Genome Sequencing Center for Infectious Disease"/>
            <person name="Wu L."/>
            <person name="Ma J."/>
        </authorList>
    </citation>
    <scope>NUCLEOTIDE SEQUENCE [LARGE SCALE GENOMIC DNA]</scope>
    <source>
        <strain evidence="3">NBRC 112299</strain>
    </source>
</reference>
<keyword evidence="3" id="KW-1185">Reference proteome</keyword>
<accession>A0ABQ6I8M1</accession>